<proteinExistence type="predicted"/>
<dbReference type="InterPro" id="IPR003958">
    <property type="entry name" value="CBFA_NFYB_domain"/>
</dbReference>
<dbReference type="Gene3D" id="1.10.20.10">
    <property type="entry name" value="Histone, subunit A"/>
    <property type="match status" value="1"/>
</dbReference>
<dbReference type="SUPFAM" id="SSF47113">
    <property type="entry name" value="Histone-fold"/>
    <property type="match status" value="1"/>
</dbReference>
<keyword evidence="2" id="KW-0539">Nucleus</keyword>
<dbReference type="GO" id="GO:0005634">
    <property type="term" value="C:nucleus"/>
    <property type="evidence" value="ECO:0007669"/>
    <property type="project" value="UniProtKB-SubCell"/>
</dbReference>
<protein>
    <recommendedName>
        <fullName evidence="4">Transcription factor CBF/NF-Y/archaeal histone domain-containing protein</fullName>
    </recommendedName>
</protein>
<dbReference type="InterPro" id="IPR009072">
    <property type="entry name" value="Histone-fold"/>
</dbReference>
<evidence type="ECO:0000256" key="3">
    <source>
        <dbReference type="SAM" id="MobiDB-lite"/>
    </source>
</evidence>
<feature type="compositionally biased region" description="Low complexity" evidence="3">
    <location>
        <begin position="67"/>
        <end position="82"/>
    </location>
</feature>
<feature type="region of interest" description="Disordered" evidence="3">
    <location>
        <begin position="1"/>
        <end position="105"/>
    </location>
</feature>
<accession>A0A660KR08</accession>
<dbReference type="AlphaFoldDB" id="A0A660KR08"/>
<evidence type="ECO:0000259" key="4">
    <source>
        <dbReference type="Pfam" id="PF00808"/>
    </source>
</evidence>
<evidence type="ECO:0000256" key="2">
    <source>
        <dbReference type="ARBA" id="ARBA00023242"/>
    </source>
</evidence>
<organism evidence="5 6">
    <name type="scientific">Carpinus fangiana</name>
    <dbReference type="NCBI Taxonomy" id="176857"/>
    <lineage>
        <taxon>Eukaryota</taxon>
        <taxon>Viridiplantae</taxon>
        <taxon>Streptophyta</taxon>
        <taxon>Embryophyta</taxon>
        <taxon>Tracheophyta</taxon>
        <taxon>Spermatophyta</taxon>
        <taxon>Magnoliopsida</taxon>
        <taxon>eudicotyledons</taxon>
        <taxon>Gunneridae</taxon>
        <taxon>Pentapetalae</taxon>
        <taxon>rosids</taxon>
        <taxon>fabids</taxon>
        <taxon>Fagales</taxon>
        <taxon>Betulaceae</taxon>
        <taxon>Carpinus</taxon>
    </lineage>
</organism>
<name>A0A660KR08_9ROSI</name>
<dbReference type="OrthoDB" id="636685at2759"/>
<evidence type="ECO:0000256" key="1">
    <source>
        <dbReference type="ARBA" id="ARBA00004123"/>
    </source>
</evidence>
<dbReference type="EMBL" id="CM017324">
    <property type="protein sequence ID" value="KAE8038866.1"/>
    <property type="molecule type" value="Genomic_DNA"/>
</dbReference>
<keyword evidence="6" id="KW-1185">Reference proteome</keyword>
<evidence type="ECO:0000313" key="5">
    <source>
        <dbReference type="EMBL" id="KAE8038867.1"/>
    </source>
</evidence>
<evidence type="ECO:0000313" key="6">
    <source>
        <dbReference type="Proteomes" id="UP000327013"/>
    </source>
</evidence>
<dbReference type="PANTHER" id="PTHR10252">
    <property type="entry name" value="HISTONE-LIKE TRANSCRIPTION FACTOR CCAAT-RELATED"/>
    <property type="match status" value="1"/>
</dbReference>
<dbReference type="PANTHER" id="PTHR10252:SF93">
    <property type="entry name" value="DNA POLYMERASE II SUBUNIT B3-1"/>
    <property type="match status" value="1"/>
</dbReference>
<dbReference type="Proteomes" id="UP000327013">
    <property type="component" value="Chromosome 4"/>
</dbReference>
<dbReference type="InterPro" id="IPR050568">
    <property type="entry name" value="Transcr_DNA_Rep_Reg"/>
</dbReference>
<dbReference type="Pfam" id="PF00808">
    <property type="entry name" value="CBFD_NFYB_HMF"/>
    <property type="match status" value="1"/>
</dbReference>
<feature type="domain" description="Transcription factor CBF/NF-Y/archaeal histone" evidence="4">
    <location>
        <begin position="112"/>
        <end position="175"/>
    </location>
</feature>
<sequence length="209" mass="23476">MASSKKSTAEKKRKETKPTKSPSKKSNTTTTKKDPEKKNKACNGTVNDAISIPSSSIESQEDEQQEPSKSASTTKKANSTVSKKGKQKRRVEEVNEEEEVGEKEVNDAKMHRFPMNRIKTIARSEDSGLRITQEALYLLNKATDTFLEQFTKDAHACCVQDRKKSLGYKHLSLVVSKRSRYDFLSDFVPEKVKAQDALAERKVTETETG</sequence>
<feature type="compositionally biased region" description="Low complexity" evidence="3">
    <location>
        <begin position="19"/>
        <end position="30"/>
    </location>
</feature>
<reference evidence="5 6" key="1">
    <citation type="submission" date="2019-06" db="EMBL/GenBank/DDBJ databases">
        <title>A chromosomal-level reference genome of Carpinus fangiana (Coryloideae, Betulaceae).</title>
        <authorList>
            <person name="Yang X."/>
            <person name="Wang Z."/>
            <person name="Zhang L."/>
            <person name="Hao G."/>
            <person name="Liu J."/>
            <person name="Yang Y."/>
        </authorList>
    </citation>
    <scope>NUCLEOTIDE SEQUENCE [LARGE SCALE GENOMIC DNA]</scope>
    <source>
        <strain evidence="5">Cfa_2016G</strain>
        <tissue evidence="5">Leaf</tissue>
    </source>
</reference>
<dbReference type="EMBL" id="CM017324">
    <property type="protein sequence ID" value="KAE8038867.1"/>
    <property type="molecule type" value="Genomic_DNA"/>
</dbReference>
<comment type="subcellular location">
    <subcellularLocation>
        <location evidence="1">Nucleus</location>
    </subcellularLocation>
</comment>
<gene>
    <name evidence="5" type="ORF">FH972_011336</name>
</gene>
<dbReference type="GO" id="GO:0000976">
    <property type="term" value="F:transcription cis-regulatory region binding"/>
    <property type="evidence" value="ECO:0007669"/>
    <property type="project" value="TreeGrafter"/>
</dbReference>
<dbReference type="GO" id="GO:0006355">
    <property type="term" value="P:regulation of DNA-templated transcription"/>
    <property type="evidence" value="ECO:0007669"/>
    <property type="project" value="TreeGrafter"/>
</dbReference>
<feature type="compositionally biased region" description="Basic and acidic residues" evidence="3">
    <location>
        <begin position="7"/>
        <end position="18"/>
    </location>
</feature>
<dbReference type="GO" id="GO:0046982">
    <property type="term" value="F:protein heterodimerization activity"/>
    <property type="evidence" value="ECO:0007669"/>
    <property type="project" value="InterPro"/>
</dbReference>